<evidence type="ECO:0000256" key="3">
    <source>
        <dbReference type="ARBA" id="ARBA00022989"/>
    </source>
</evidence>
<feature type="transmembrane region" description="Helical" evidence="5">
    <location>
        <begin position="109"/>
        <end position="132"/>
    </location>
</feature>
<keyword evidence="2 5" id="KW-0812">Transmembrane</keyword>
<reference evidence="7" key="1">
    <citation type="submission" date="2019-07" db="EMBL/GenBank/DDBJ databases">
        <title>Overview of O-antigen diversity of Escherichia albertii, an emerging enteropathogen; genetic structure, serology, and development of O-genotyping method.</title>
        <authorList>
            <person name="Ooka T."/>
            <person name="Seto K."/>
            <person name="Ogura Y."/>
            <person name="Iguchi A."/>
            <person name="Imura N."/>
            <person name="Honda M."/>
            <person name="Etoh Y."/>
            <person name="Ikeda T."/>
            <person name="Sugitani W."/>
            <person name="Konno T."/>
            <person name="Kawano K."/>
            <person name="Kudo Y."/>
            <person name="Murakami K."/>
            <person name="Hayashi T."/>
            <person name="Nishi J."/>
        </authorList>
    </citation>
    <scope>NUCLEOTIDE SEQUENCE</scope>
    <source>
        <strain evidence="7">A32-5al</strain>
    </source>
</reference>
<dbReference type="InterPro" id="IPR007016">
    <property type="entry name" value="O-antigen_ligase-rel_domated"/>
</dbReference>
<protein>
    <submittedName>
        <fullName evidence="7">Predicted O-antigen polymerase</fullName>
    </submittedName>
</protein>
<feature type="transmembrane region" description="Helical" evidence="5">
    <location>
        <begin position="299"/>
        <end position="320"/>
    </location>
</feature>
<feature type="transmembrane region" description="Helical" evidence="5">
    <location>
        <begin position="144"/>
        <end position="161"/>
    </location>
</feature>
<comment type="subcellular location">
    <subcellularLocation>
        <location evidence="1">Membrane</location>
        <topology evidence="1">Multi-pass membrane protein</topology>
    </subcellularLocation>
</comment>
<name>A0A5A4UAR5_ESCAL</name>
<organism evidence="7">
    <name type="scientific">Escherichia albertii</name>
    <dbReference type="NCBI Taxonomy" id="208962"/>
    <lineage>
        <taxon>Bacteria</taxon>
        <taxon>Pseudomonadati</taxon>
        <taxon>Pseudomonadota</taxon>
        <taxon>Gammaproteobacteria</taxon>
        <taxon>Enterobacterales</taxon>
        <taxon>Enterobacteriaceae</taxon>
        <taxon>Escherichia</taxon>
    </lineage>
</organism>
<dbReference type="RefSeq" id="WP_149455201.1">
    <property type="nucleotide sequence ID" value="NZ_BJWW01000085.1"/>
</dbReference>
<proteinExistence type="predicted"/>
<dbReference type="GO" id="GO:0016020">
    <property type="term" value="C:membrane"/>
    <property type="evidence" value="ECO:0007669"/>
    <property type="project" value="UniProtKB-SubCell"/>
</dbReference>
<feature type="transmembrane region" description="Helical" evidence="5">
    <location>
        <begin position="21"/>
        <end position="54"/>
    </location>
</feature>
<dbReference type="Pfam" id="PF04932">
    <property type="entry name" value="Wzy_C"/>
    <property type="match status" value="1"/>
</dbReference>
<keyword evidence="3 5" id="KW-1133">Transmembrane helix</keyword>
<evidence type="ECO:0000313" key="7">
    <source>
        <dbReference type="EMBL" id="BBM62871.1"/>
    </source>
</evidence>
<evidence type="ECO:0000256" key="4">
    <source>
        <dbReference type="ARBA" id="ARBA00023136"/>
    </source>
</evidence>
<gene>
    <name evidence="7" type="primary">wzy</name>
</gene>
<evidence type="ECO:0000256" key="2">
    <source>
        <dbReference type="ARBA" id="ARBA00022692"/>
    </source>
</evidence>
<feature type="transmembrane region" description="Helical" evidence="5">
    <location>
        <begin position="87"/>
        <end position="103"/>
    </location>
</feature>
<accession>A0A5A4UAR5</accession>
<evidence type="ECO:0000259" key="6">
    <source>
        <dbReference type="Pfam" id="PF04932"/>
    </source>
</evidence>
<feature type="transmembrane region" description="Helical" evidence="5">
    <location>
        <begin position="208"/>
        <end position="227"/>
    </location>
</feature>
<evidence type="ECO:0000256" key="1">
    <source>
        <dbReference type="ARBA" id="ARBA00004141"/>
    </source>
</evidence>
<evidence type="ECO:0000256" key="5">
    <source>
        <dbReference type="SAM" id="Phobius"/>
    </source>
</evidence>
<sequence length="378" mass="44021">MVNKVFCDGGHAKKIVQMLFFFFFGAQFLYVYSGYIVFQFINMVVGAFSFFYIYKFIHRNAFLLVICLAIFATLTTLISFKYKIGDVVFAITMPFFAMLLFLYRKELTLPAIIYACITTCYCGYAIIMGWDLNTQLFLSSSRNYISVLGIFSLYCVIISEAKNYIKFVLFILVFLVILYSGSRSAFISFLFVLFFWGVQFSKKHKLSFFCFFLLCLAFFLFIMQEYFSLVYDYIYNSLSVVRRLDAGELSDSGRYNVLKCYYDKLNIMSVFLGLDYFSNNTCSFLANGTDNPHNSFIRLYANLGFFSFVIIGFIIWSLFSLLLAGKYFLAGFLLCFVFRGGTDIIFFFQSWDAYLYSIMFISLPMFFLNGRGKEKLKH</sequence>
<feature type="transmembrane region" description="Helical" evidence="5">
    <location>
        <begin position="327"/>
        <end position="347"/>
    </location>
</feature>
<feature type="transmembrane region" description="Helical" evidence="5">
    <location>
        <begin position="167"/>
        <end position="196"/>
    </location>
</feature>
<dbReference type="EMBL" id="LC494341">
    <property type="protein sequence ID" value="BBM62871.1"/>
    <property type="molecule type" value="Genomic_DNA"/>
</dbReference>
<feature type="transmembrane region" description="Helical" evidence="5">
    <location>
        <begin position="60"/>
        <end position="80"/>
    </location>
</feature>
<feature type="domain" description="O-antigen ligase-related" evidence="6">
    <location>
        <begin position="169"/>
        <end position="311"/>
    </location>
</feature>
<feature type="transmembrane region" description="Helical" evidence="5">
    <location>
        <begin position="353"/>
        <end position="370"/>
    </location>
</feature>
<keyword evidence="4 5" id="KW-0472">Membrane</keyword>
<dbReference type="AlphaFoldDB" id="A0A5A4UAR5"/>